<evidence type="ECO:0000256" key="3">
    <source>
        <dbReference type="ARBA" id="ARBA00022771"/>
    </source>
</evidence>
<evidence type="ECO:0000313" key="9">
    <source>
        <dbReference type="EMBL" id="CAD7423468.1"/>
    </source>
</evidence>
<dbReference type="CDD" id="cd00167">
    <property type="entry name" value="SANT"/>
    <property type="match status" value="1"/>
</dbReference>
<dbReference type="PROSITE" id="PS50090">
    <property type="entry name" value="MYB_LIKE"/>
    <property type="match status" value="1"/>
</dbReference>
<reference evidence="9" key="1">
    <citation type="submission" date="2020-11" db="EMBL/GenBank/DDBJ databases">
        <authorList>
            <person name="Tran Van P."/>
        </authorList>
    </citation>
    <scope>NUCLEOTIDE SEQUENCE</scope>
</reference>
<evidence type="ECO:0000256" key="6">
    <source>
        <dbReference type="SAM" id="MobiDB-lite"/>
    </source>
</evidence>
<dbReference type="PROSITE" id="PS50135">
    <property type="entry name" value="ZF_ZZ_2"/>
    <property type="match status" value="1"/>
</dbReference>
<feature type="domain" description="Myb-like" evidence="7">
    <location>
        <begin position="170"/>
        <end position="238"/>
    </location>
</feature>
<proteinExistence type="predicted"/>
<dbReference type="SMART" id="SM00717">
    <property type="entry name" value="SANT"/>
    <property type="match status" value="1"/>
</dbReference>
<dbReference type="GO" id="GO:0008270">
    <property type="term" value="F:zinc ion binding"/>
    <property type="evidence" value="ECO:0007669"/>
    <property type="project" value="UniProtKB-KW"/>
</dbReference>
<feature type="region of interest" description="Disordered" evidence="6">
    <location>
        <begin position="301"/>
        <end position="326"/>
    </location>
</feature>
<dbReference type="GO" id="GO:0070461">
    <property type="term" value="C:SAGA-type complex"/>
    <property type="evidence" value="ECO:0007669"/>
    <property type="project" value="UniProtKB-ARBA"/>
</dbReference>
<dbReference type="SUPFAM" id="SSF57850">
    <property type="entry name" value="RING/U-box"/>
    <property type="match status" value="1"/>
</dbReference>
<dbReference type="Gene3D" id="3.30.60.90">
    <property type="match status" value="1"/>
</dbReference>
<evidence type="ECO:0000256" key="4">
    <source>
        <dbReference type="ARBA" id="ARBA00022833"/>
    </source>
</evidence>
<protein>
    <recommendedName>
        <fullName evidence="10">ZZ-type zinc finger-containing protein 3</fullName>
    </recommendedName>
</protein>
<sequence>MCSQEVSLNESSTFGAKTSKNENSEDEDSSDEFYFESDHLALKGNKDYLNLLKTVAILEAQRVKAVQAVDELLAAQEAALQDPLKFLESLQKNEQLSVPGPQVIAEVPNIDWSQYDVTFSESSQLSNRKNICKPSTSGYNELSIKSEPESSDQRSNSKVFVRGRAFDDSKPETFNQLWTMEEQRRLEELLLEYPPEEMESNRWKKIATALGKYIKYSIEVRDCNRTPKQVCSRVQKYFIKLHKAGLPVPGKPPKLPQGEGNRKTYHRHHRNNHFLFRPTTFFPSHKVPVYMSDFDDAPAYNYPNSSAQDDGTDENLSDDDSNNVPESLRCTSEYQQLELLRRVKKEKSRHKSFMKHLGYKCNLCEEEPIVGTRWHCSVCASSIDYCTDCVVSQLNSANPHPLDHHLVVVKRTSRGIWDLDYFPQHSAGYNYLDPNFMPE</sequence>
<dbReference type="AlphaFoldDB" id="A0A7R9DZJ4"/>
<dbReference type="SMART" id="SM00291">
    <property type="entry name" value="ZnF_ZZ"/>
    <property type="match status" value="1"/>
</dbReference>
<feature type="domain" description="ZZ-type" evidence="8">
    <location>
        <begin position="356"/>
        <end position="414"/>
    </location>
</feature>
<dbReference type="SUPFAM" id="SSF46689">
    <property type="entry name" value="Homeodomain-like"/>
    <property type="match status" value="1"/>
</dbReference>
<dbReference type="InterPro" id="IPR037830">
    <property type="entry name" value="ZZZ3"/>
</dbReference>
<evidence type="ECO:0000259" key="8">
    <source>
        <dbReference type="PROSITE" id="PS50135"/>
    </source>
</evidence>
<keyword evidence="4" id="KW-0862">Zinc</keyword>
<dbReference type="Gene3D" id="1.10.10.60">
    <property type="entry name" value="Homeodomain-like"/>
    <property type="match status" value="1"/>
</dbReference>
<comment type="subcellular location">
    <subcellularLocation>
        <location evidence="1">Nucleus</location>
    </subcellularLocation>
</comment>
<evidence type="ECO:0000256" key="1">
    <source>
        <dbReference type="ARBA" id="ARBA00004123"/>
    </source>
</evidence>
<dbReference type="GO" id="GO:0005634">
    <property type="term" value="C:nucleus"/>
    <property type="evidence" value="ECO:0007669"/>
    <property type="project" value="UniProtKB-SubCell"/>
</dbReference>
<dbReference type="InterPro" id="IPR043145">
    <property type="entry name" value="Znf_ZZ_sf"/>
</dbReference>
<name>A0A7R9DZJ4_9NEOP</name>
<keyword evidence="3 5" id="KW-0863">Zinc-finger</keyword>
<dbReference type="PANTHER" id="PTHR22705:SF0">
    <property type="entry name" value="ZZ-TYPE ZINC FINGER-CONTAINING PROTEIN 3"/>
    <property type="match status" value="1"/>
</dbReference>
<evidence type="ECO:0000256" key="2">
    <source>
        <dbReference type="ARBA" id="ARBA00022723"/>
    </source>
</evidence>
<dbReference type="EMBL" id="OB792676">
    <property type="protein sequence ID" value="CAD7423468.1"/>
    <property type="molecule type" value="Genomic_DNA"/>
</dbReference>
<organism evidence="9">
    <name type="scientific">Timema monikensis</name>
    <dbReference type="NCBI Taxonomy" id="170555"/>
    <lineage>
        <taxon>Eukaryota</taxon>
        <taxon>Metazoa</taxon>
        <taxon>Ecdysozoa</taxon>
        <taxon>Arthropoda</taxon>
        <taxon>Hexapoda</taxon>
        <taxon>Insecta</taxon>
        <taxon>Pterygota</taxon>
        <taxon>Neoptera</taxon>
        <taxon>Polyneoptera</taxon>
        <taxon>Phasmatodea</taxon>
        <taxon>Timematodea</taxon>
        <taxon>Timematoidea</taxon>
        <taxon>Timematidae</taxon>
        <taxon>Timema</taxon>
    </lineage>
</organism>
<feature type="region of interest" description="Disordered" evidence="6">
    <location>
        <begin position="1"/>
        <end position="32"/>
    </location>
</feature>
<evidence type="ECO:0000256" key="5">
    <source>
        <dbReference type="PROSITE-ProRule" id="PRU00228"/>
    </source>
</evidence>
<dbReference type="PANTHER" id="PTHR22705">
    <property type="entry name" value="ZINC FINGER, ZZ DOMAIN CONTAINING 3"/>
    <property type="match status" value="1"/>
</dbReference>
<dbReference type="InterPro" id="IPR001005">
    <property type="entry name" value="SANT/Myb"/>
</dbReference>
<dbReference type="InterPro" id="IPR009057">
    <property type="entry name" value="Homeodomain-like_sf"/>
</dbReference>
<evidence type="ECO:0000259" key="7">
    <source>
        <dbReference type="PROSITE" id="PS50090"/>
    </source>
</evidence>
<accession>A0A7R9DZJ4</accession>
<feature type="compositionally biased region" description="Polar residues" evidence="6">
    <location>
        <begin position="1"/>
        <end position="18"/>
    </location>
</feature>
<evidence type="ECO:0008006" key="10">
    <source>
        <dbReference type="Google" id="ProtNLM"/>
    </source>
</evidence>
<dbReference type="Pfam" id="PF00569">
    <property type="entry name" value="ZZ"/>
    <property type="match status" value="1"/>
</dbReference>
<keyword evidence="2" id="KW-0479">Metal-binding</keyword>
<feature type="compositionally biased region" description="Acidic residues" evidence="6">
    <location>
        <begin position="310"/>
        <end position="321"/>
    </location>
</feature>
<gene>
    <name evidence="9" type="ORF">TMSB3V08_LOCUS456</name>
</gene>
<dbReference type="InterPro" id="IPR000433">
    <property type="entry name" value="Znf_ZZ"/>
</dbReference>